<comment type="catalytic activity">
    <reaction evidence="1">
        <text>ATP + protein L-histidine = ADP + protein N-phospho-L-histidine.</text>
        <dbReference type="EC" id="2.7.13.3"/>
    </reaction>
</comment>
<evidence type="ECO:0000256" key="10">
    <source>
        <dbReference type="ARBA" id="ARBA00022840"/>
    </source>
</evidence>
<evidence type="ECO:0000256" key="4">
    <source>
        <dbReference type="ARBA" id="ARBA00022475"/>
    </source>
</evidence>
<accession>F5R7I9</accession>
<dbReference type="SUPFAM" id="SSF55874">
    <property type="entry name" value="ATPase domain of HSP90 chaperone/DNA topoisomerase II/histidine kinase"/>
    <property type="match status" value="1"/>
</dbReference>
<proteinExistence type="predicted"/>
<dbReference type="PRINTS" id="PR00344">
    <property type="entry name" value="BCTRLSENSOR"/>
</dbReference>
<dbReference type="GO" id="GO:0005886">
    <property type="term" value="C:plasma membrane"/>
    <property type="evidence" value="ECO:0007669"/>
    <property type="project" value="UniProtKB-SubCell"/>
</dbReference>
<evidence type="ECO:0000256" key="15">
    <source>
        <dbReference type="ARBA" id="ARBA00064003"/>
    </source>
</evidence>
<feature type="domain" description="Histidine kinase" evidence="21">
    <location>
        <begin position="618"/>
        <end position="839"/>
    </location>
</feature>
<dbReference type="InterPro" id="IPR001610">
    <property type="entry name" value="PAC"/>
</dbReference>
<evidence type="ECO:0000259" key="23">
    <source>
        <dbReference type="PROSITE" id="PS50113"/>
    </source>
</evidence>
<dbReference type="PANTHER" id="PTHR45339:SF1">
    <property type="entry name" value="HYBRID SIGNAL TRANSDUCTION HISTIDINE KINASE J"/>
    <property type="match status" value="1"/>
</dbReference>
<evidence type="ECO:0000313" key="25">
    <source>
        <dbReference type="EMBL" id="EGK73468.1"/>
    </source>
</evidence>
<dbReference type="EMBL" id="AFHG01000028">
    <property type="protein sequence ID" value="EGK73468.1"/>
    <property type="molecule type" value="Genomic_DNA"/>
</dbReference>
<dbReference type="Pfam" id="PF02518">
    <property type="entry name" value="HATPase_c"/>
    <property type="match status" value="1"/>
</dbReference>
<keyword evidence="13 20" id="KW-0472">Membrane</keyword>
<reference evidence="25 26" key="1">
    <citation type="journal article" date="2011" name="J. Bacteriol.">
        <title>Genome sequence of Methyloversatilis universalis FAM5T, a methylotrophic representative of the order Rhodocyclales.</title>
        <authorList>
            <person name="Kittichotirat W."/>
            <person name="Good N.M."/>
            <person name="Hall R."/>
            <person name="Bringel F."/>
            <person name="Lajus A."/>
            <person name="Medigue C."/>
            <person name="Smalley N.E."/>
            <person name="Beck D."/>
            <person name="Bumgarner R."/>
            <person name="Vuilleumier S."/>
            <person name="Kalyuzhnaya M.G."/>
        </authorList>
    </citation>
    <scope>NUCLEOTIDE SEQUENCE [LARGE SCALE GENOMIC DNA]</scope>
    <source>
        <strain evidence="26">ATCC BAA-1314 / JCM 13912 / FAM5</strain>
    </source>
</reference>
<gene>
    <name evidence="25" type="ORF">METUNv1_00095</name>
</gene>
<dbReference type="PROSITE" id="PS50109">
    <property type="entry name" value="HIS_KIN"/>
    <property type="match status" value="1"/>
</dbReference>
<dbReference type="Gene3D" id="1.10.287.130">
    <property type="match status" value="1"/>
</dbReference>
<evidence type="ECO:0000256" key="6">
    <source>
        <dbReference type="ARBA" id="ARBA00022679"/>
    </source>
</evidence>
<dbReference type="SMART" id="SM00448">
    <property type="entry name" value="REC"/>
    <property type="match status" value="2"/>
</dbReference>
<dbReference type="SUPFAM" id="SSF52172">
    <property type="entry name" value="CheY-like"/>
    <property type="match status" value="2"/>
</dbReference>
<dbReference type="NCBIfam" id="TIGR00229">
    <property type="entry name" value="sensory_box"/>
    <property type="match status" value="1"/>
</dbReference>
<feature type="domain" description="Response regulatory" evidence="22">
    <location>
        <begin position="858"/>
        <end position="976"/>
    </location>
</feature>
<dbReference type="PROSITE" id="PS50110">
    <property type="entry name" value="RESPONSE_REGULATORY"/>
    <property type="match status" value="2"/>
</dbReference>
<dbReference type="SMART" id="SM00086">
    <property type="entry name" value="PAC"/>
    <property type="match status" value="2"/>
</dbReference>
<dbReference type="InterPro" id="IPR035965">
    <property type="entry name" value="PAS-like_dom_sf"/>
</dbReference>
<feature type="domain" description="PAC" evidence="23">
    <location>
        <begin position="550"/>
        <end position="600"/>
    </location>
</feature>
<dbReference type="InterPro" id="IPR036097">
    <property type="entry name" value="HisK_dim/P_sf"/>
</dbReference>
<dbReference type="InterPro" id="IPR011006">
    <property type="entry name" value="CheY-like_superfamily"/>
</dbReference>
<dbReference type="Gene3D" id="3.40.50.2300">
    <property type="match status" value="2"/>
</dbReference>
<keyword evidence="12" id="KW-0902">Two-component regulatory system</keyword>
<dbReference type="eggNOG" id="COG2205">
    <property type="taxonomic scope" value="Bacteria"/>
</dbReference>
<dbReference type="InterPro" id="IPR008207">
    <property type="entry name" value="Sig_transdc_His_kin_Hpt_dom"/>
</dbReference>
<evidence type="ECO:0000256" key="11">
    <source>
        <dbReference type="ARBA" id="ARBA00022989"/>
    </source>
</evidence>
<dbReference type="InterPro" id="IPR004358">
    <property type="entry name" value="Sig_transdc_His_kin-like_C"/>
</dbReference>
<dbReference type="Pfam" id="PF01627">
    <property type="entry name" value="Hpt"/>
    <property type="match status" value="1"/>
</dbReference>
<dbReference type="PANTHER" id="PTHR45339">
    <property type="entry name" value="HYBRID SIGNAL TRANSDUCTION HISTIDINE KINASE J"/>
    <property type="match status" value="1"/>
</dbReference>
<dbReference type="Pfam" id="PF13426">
    <property type="entry name" value="PAS_9"/>
    <property type="match status" value="1"/>
</dbReference>
<keyword evidence="6" id="KW-0808">Transferase</keyword>
<dbReference type="InterPro" id="IPR036641">
    <property type="entry name" value="HPT_dom_sf"/>
</dbReference>
<dbReference type="EC" id="2.7.13.3" evidence="3"/>
<evidence type="ECO:0000256" key="8">
    <source>
        <dbReference type="ARBA" id="ARBA00022741"/>
    </source>
</evidence>
<dbReference type="PROSITE" id="PS50113">
    <property type="entry name" value="PAC"/>
    <property type="match status" value="1"/>
</dbReference>
<evidence type="ECO:0000256" key="1">
    <source>
        <dbReference type="ARBA" id="ARBA00000085"/>
    </source>
</evidence>
<evidence type="ECO:0000256" key="7">
    <source>
        <dbReference type="ARBA" id="ARBA00022692"/>
    </source>
</evidence>
<evidence type="ECO:0000259" key="24">
    <source>
        <dbReference type="PROSITE" id="PS50894"/>
    </source>
</evidence>
<dbReference type="InterPro" id="IPR000700">
    <property type="entry name" value="PAS-assoc_C"/>
</dbReference>
<dbReference type="CDD" id="cd16922">
    <property type="entry name" value="HATPase_EvgS-ArcB-TorS-like"/>
    <property type="match status" value="1"/>
</dbReference>
<keyword evidence="8" id="KW-0547">Nucleotide-binding</keyword>
<feature type="domain" description="HPt" evidence="24">
    <location>
        <begin position="1157"/>
        <end position="1251"/>
    </location>
</feature>
<feature type="modified residue" description="4-aspartylphosphate" evidence="19">
    <location>
        <position position="909"/>
    </location>
</feature>
<organism evidence="25 26">
    <name type="scientific">Methyloversatilis universalis (strain ATCC BAA-1314 / DSM 25237 / JCM 13912 / CCUG 52030 / FAM5)</name>
    <dbReference type="NCBI Taxonomy" id="1000565"/>
    <lineage>
        <taxon>Bacteria</taxon>
        <taxon>Pseudomonadati</taxon>
        <taxon>Pseudomonadota</taxon>
        <taxon>Betaproteobacteria</taxon>
        <taxon>Nitrosomonadales</taxon>
        <taxon>Sterolibacteriaceae</taxon>
        <taxon>Methyloversatilis</taxon>
    </lineage>
</organism>
<keyword evidence="4" id="KW-1003">Cell membrane</keyword>
<dbReference type="InterPro" id="IPR001789">
    <property type="entry name" value="Sig_transdc_resp-reg_receiver"/>
</dbReference>
<dbReference type="OrthoDB" id="8552871at2"/>
<dbReference type="Gene3D" id="3.30.565.10">
    <property type="entry name" value="Histidine kinase-like ATPase, C-terminal domain"/>
    <property type="match status" value="1"/>
</dbReference>
<dbReference type="InterPro" id="IPR000014">
    <property type="entry name" value="PAS"/>
</dbReference>
<evidence type="ECO:0000256" key="19">
    <source>
        <dbReference type="PROSITE-ProRule" id="PRU00169"/>
    </source>
</evidence>
<sequence length="1338" mass="145400">MSVPPSLEEDLVRLRRRFAALLLGWLLICALVTGGSLHVAHNDYLEDMRARTALRLGSLNETLSTTFRQLAALPVALARQVTLQDYLMHRAGDPDVQRTPPGEARKAQMLTRREVLGMSSLLNAMAHDFSVSLIFLLDENGIAIADSSFHLDSAVLGTDFSDRAYVRQAVETGAAQQYLMGRVSNRPGFFFAGRVDVTGRLPGVITIKQEAESMKHLFGGYDQVALVTDSNGVVVLGSPAGVVLRRFTPAIGAPVSDDTLRETYKAVPPVLTWQGSEEALADGSVLHFQVIDGLRHMVIGRPMDGAPYTVWVLLPLRDETALWQRHVSGGVVFALLGIALLALWQRRERQGLDIRRARGELLDLANALPLTVFRYHQPLGRAGRFAFIAHGAEQLFGRSVAELERAPSLAWRASGLAEDKPPVGFREVRIDTPGGPRWFRLDSAPMPDGAGGTLYNGYWLDITERKLNDAKFRALFEHSFDSYLFVSGDAGIESCNPATLQLFGAVSEQALHSCRPWLAPMSPPQQPGGEDSEAAAQRLLARAREEGRAQMREWQFLHADGHPFTAELAVIPITQDGRQLYCLLVHDVTVRKEAEAALARARDAAEAAAQLKSSFLANMSHEIRTPMNAILGMTHLALRDEMTPRQRNYVEKAHRAARGLLAILNDILDLSKIESGRLEIERIDFRLDAVIDHLVDVIGVKAEEKNLELLFSAEAGIPTALVGDPVRLGQVLINLASNAIKFTERGDVTIAVALQSRDDSTVELHFTVSDSGIGMDEAQIARLFQPFTQADSSITRRYGGTGLGLTICRQLVDLMGGRIWVDSAPGRGSVFHFTARFGLQQSAAPSWPALAGEASGTRVLVVDDHAGAREVLATLCRGMGLDTDVAGSADEALERLEHDGARYGLLLIDWKMPGMDGVQLAEEIRRRWPRRGVRLILVTALGRDDVATQSAGRQFEAVLHKPVTPSSLLDAVSQAYGRRQDSARHPGADNGAEAAAGLAGARVLLVEDNELNQELAVDLLERAGIEVKVAGDGRQALDMLAGDSRFDAVLMDCQMPVMDGYTATRELRALPGLEALPVIAMTASVLETDRERMRACGMNDCIPKPLDVPQMFATLARWLQPRGSAAPLPAAAPAGDAEVPPLPGLDTAAGLSHCMGKTPLYRRVLRGFVRSQRDFVEQFDLARAMDDAAMQGRLVHTLRGLAGTIGADALHRMASRLEDRVSAAAPAAEVADALGATGRELNALLDALQAHAWLADPAGEERDPPDRASLVEPLSLLQSLIADSDAEARPLAADLMRTLSGTPLESLATSLHEALKRYDFERAASWLEALRERAGTPR</sequence>
<evidence type="ECO:0000259" key="22">
    <source>
        <dbReference type="PROSITE" id="PS50110"/>
    </source>
</evidence>
<evidence type="ECO:0000256" key="18">
    <source>
        <dbReference type="PROSITE-ProRule" id="PRU00110"/>
    </source>
</evidence>
<evidence type="ECO:0000256" key="17">
    <source>
        <dbReference type="ARBA" id="ARBA00070152"/>
    </source>
</evidence>
<dbReference type="SUPFAM" id="SSF55785">
    <property type="entry name" value="PYP-like sensor domain (PAS domain)"/>
    <property type="match status" value="2"/>
</dbReference>
<evidence type="ECO:0000256" key="9">
    <source>
        <dbReference type="ARBA" id="ARBA00022777"/>
    </source>
</evidence>
<dbReference type="Gene3D" id="3.30.450.20">
    <property type="entry name" value="PAS domain"/>
    <property type="match status" value="2"/>
</dbReference>
<keyword evidence="5 19" id="KW-0597">Phosphoprotein</keyword>
<dbReference type="SUPFAM" id="SSF47384">
    <property type="entry name" value="Homodimeric domain of signal transducing histidine kinase"/>
    <property type="match status" value="1"/>
</dbReference>
<evidence type="ECO:0000256" key="5">
    <source>
        <dbReference type="ARBA" id="ARBA00022553"/>
    </source>
</evidence>
<dbReference type="Proteomes" id="UP000005019">
    <property type="component" value="Unassembled WGS sequence"/>
</dbReference>
<keyword evidence="7 20" id="KW-0812">Transmembrane</keyword>
<evidence type="ECO:0000313" key="26">
    <source>
        <dbReference type="Proteomes" id="UP000005019"/>
    </source>
</evidence>
<comment type="function">
    <text evidence="14">Member of the two-component regulatory system BvgS/BvgA. Phosphorylates BvgA via a four-step phosphorelay in response to environmental signals.</text>
</comment>
<dbReference type="SMART" id="SM00388">
    <property type="entry name" value="HisKA"/>
    <property type="match status" value="1"/>
</dbReference>
<comment type="subunit">
    <text evidence="15">At low DSF concentrations, interacts with RpfF.</text>
</comment>
<evidence type="ECO:0000256" key="3">
    <source>
        <dbReference type="ARBA" id="ARBA00012438"/>
    </source>
</evidence>
<feature type="transmembrane region" description="Helical" evidence="20">
    <location>
        <begin position="20"/>
        <end position="40"/>
    </location>
</feature>
<comment type="subcellular location">
    <subcellularLocation>
        <location evidence="2">Cell membrane</location>
        <topology evidence="2">Multi-pass membrane protein</topology>
    </subcellularLocation>
</comment>
<dbReference type="PROSITE" id="PS50894">
    <property type="entry name" value="HPT"/>
    <property type="match status" value="1"/>
</dbReference>
<dbReference type="SUPFAM" id="SSF47226">
    <property type="entry name" value="Histidine-containing phosphotransfer domain, HPT domain"/>
    <property type="match status" value="1"/>
</dbReference>
<comment type="caution">
    <text evidence="25">The sequence shown here is derived from an EMBL/GenBank/DDBJ whole genome shotgun (WGS) entry which is preliminary data.</text>
</comment>
<evidence type="ECO:0000256" key="13">
    <source>
        <dbReference type="ARBA" id="ARBA00023136"/>
    </source>
</evidence>
<feature type="modified residue" description="Phosphohistidine" evidence="18">
    <location>
        <position position="1196"/>
    </location>
</feature>
<dbReference type="FunFam" id="1.10.287.130:FF:000002">
    <property type="entry name" value="Two-component osmosensing histidine kinase"/>
    <property type="match status" value="1"/>
</dbReference>
<evidence type="ECO:0000256" key="16">
    <source>
        <dbReference type="ARBA" id="ARBA00068150"/>
    </source>
</evidence>
<dbReference type="RefSeq" id="WP_008057732.1">
    <property type="nucleotide sequence ID" value="NZ_AFHG01000028.1"/>
</dbReference>
<protein>
    <recommendedName>
        <fullName evidence="16">Sensory/regulatory protein RpfC</fullName>
        <ecNumber evidence="3">2.7.13.3</ecNumber>
    </recommendedName>
    <alternativeName>
        <fullName evidence="17">Virulence sensor protein BvgS</fullName>
    </alternativeName>
</protein>
<dbReference type="CDD" id="cd17546">
    <property type="entry name" value="REC_hyHK_CKI1_RcsC-like"/>
    <property type="match status" value="1"/>
</dbReference>
<dbReference type="SMART" id="SM00387">
    <property type="entry name" value="HATPase_c"/>
    <property type="match status" value="1"/>
</dbReference>
<keyword evidence="10" id="KW-0067">ATP-binding</keyword>
<dbReference type="GO" id="GO:0005524">
    <property type="term" value="F:ATP binding"/>
    <property type="evidence" value="ECO:0007669"/>
    <property type="project" value="UniProtKB-KW"/>
</dbReference>
<feature type="domain" description="Response regulatory" evidence="22">
    <location>
        <begin position="1002"/>
        <end position="1119"/>
    </location>
</feature>
<keyword evidence="9 25" id="KW-0418">Kinase</keyword>
<dbReference type="Pfam" id="PF00072">
    <property type="entry name" value="Response_reg"/>
    <property type="match status" value="2"/>
</dbReference>
<dbReference type="eggNOG" id="COG0642">
    <property type="taxonomic scope" value="Bacteria"/>
</dbReference>
<feature type="modified residue" description="4-aspartylphosphate" evidence="19">
    <location>
        <position position="1052"/>
    </location>
</feature>
<evidence type="ECO:0000256" key="20">
    <source>
        <dbReference type="SAM" id="Phobius"/>
    </source>
</evidence>
<dbReference type="Gene3D" id="1.20.120.160">
    <property type="entry name" value="HPT domain"/>
    <property type="match status" value="1"/>
</dbReference>
<evidence type="ECO:0000256" key="2">
    <source>
        <dbReference type="ARBA" id="ARBA00004651"/>
    </source>
</evidence>
<dbReference type="InterPro" id="IPR003661">
    <property type="entry name" value="HisK_dim/P_dom"/>
</dbReference>
<evidence type="ECO:0000256" key="12">
    <source>
        <dbReference type="ARBA" id="ARBA00023012"/>
    </source>
</evidence>
<dbReference type="InterPro" id="IPR036890">
    <property type="entry name" value="HATPase_C_sf"/>
</dbReference>
<dbReference type="CDD" id="cd00082">
    <property type="entry name" value="HisKA"/>
    <property type="match status" value="1"/>
</dbReference>
<evidence type="ECO:0000256" key="14">
    <source>
        <dbReference type="ARBA" id="ARBA00058004"/>
    </source>
</evidence>
<keyword evidence="11 20" id="KW-1133">Transmembrane helix</keyword>
<dbReference type="STRING" id="1000565.METUNv1_00095"/>
<keyword evidence="26" id="KW-1185">Reference proteome</keyword>
<dbReference type="InterPro" id="IPR003594">
    <property type="entry name" value="HATPase_dom"/>
</dbReference>
<dbReference type="FunFam" id="3.30.565.10:FF:000010">
    <property type="entry name" value="Sensor histidine kinase RcsC"/>
    <property type="match status" value="1"/>
</dbReference>
<dbReference type="Pfam" id="PF00512">
    <property type="entry name" value="HisKA"/>
    <property type="match status" value="1"/>
</dbReference>
<dbReference type="GO" id="GO:0000155">
    <property type="term" value="F:phosphorelay sensor kinase activity"/>
    <property type="evidence" value="ECO:0007669"/>
    <property type="project" value="InterPro"/>
</dbReference>
<evidence type="ECO:0000259" key="21">
    <source>
        <dbReference type="PROSITE" id="PS50109"/>
    </source>
</evidence>
<dbReference type="InterPro" id="IPR005467">
    <property type="entry name" value="His_kinase_dom"/>
</dbReference>
<name>F5R7I9_METUF</name>